<evidence type="ECO:0000256" key="1">
    <source>
        <dbReference type="SAM" id="MobiDB-lite"/>
    </source>
</evidence>
<evidence type="ECO:0000313" key="5">
    <source>
        <dbReference type="Proteomes" id="UP001322138"/>
    </source>
</evidence>
<feature type="region of interest" description="Disordered" evidence="1">
    <location>
        <begin position="307"/>
        <end position="367"/>
    </location>
</feature>
<organism evidence="4 5">
    <name type="scientific">Podospora bellae-mahoneyi</name>
    <dbReference type="NCBI Taxonomy" id="2093777"/>
    <lineage>
        <taxon>Eukaryota</taxon>
        <taxon>Fungi</taxon>
        <taxon>Dikarya</taxon>
        <taxon>Ascomycota</taxon>
        <taxon>Pezizomycotina</taxon>
        <taxon>Sordariomycetes</taxon>
        <taxon>Sordariomycetidae</taxon>
        <taxon>Sordariales</taxon>
        <taxon>Podosporaceae</taxon>
        <taxon>Podospora</taxon>
    </lineage>
</organism>
<dbReference type="Pfam" id="PF13417">
    <property type="entry name" value="GST_N_3"/>
    <property type="match status" value="1"/>
</dbReference>
<feature type="compositionally biased region" description="Basic and acidic residues" evidence="1">
    <location>
        <begin position="313"/>
        <end position="343"/>
    </location>
</feature>
<dbReference type="Pfam" id="PF13410">
    <property type="entry name" value="GST_C_2"/>
    <property type="match status" value="1"/>
</dbReference>
<dbReference type="PANTHER" id="PTHR43968">
    <property type="match status" value="1"/>
</dbReference>
<dbReference type="RefSeq" id="XP_062737757.1">
    <property type="nucleotide sequence ID" value="XM_062874667.1"/>
</dbReference>
<accession>A0ABR0FZ92</accession>
<evidence type="ECO:0000259" key="3">
    <source>
        <dbReference type="PROSITE" id="PS50405"/>
    </source>
</evidence>
<evidence type="ECO:0008006" key="6">
    <source>
        <dbReference type="Google" id="ProtNLM"/>
    </source>
</evidence>
<dbReference type="PROSITE" id="PS50405">
    <property type="entry name" value="GST_CTER"/>
    <property type="match status" value="1"/>
</dbReference>
<feature type="domain" description="GST N-terminal" evidence="2">
    <location>
        <begin position="381"/>
        <end position="461"/>
    </location>
</feature>
<protein>
    <recommendedName>
        <fullName evidence="6">Glutathione transferase</fullName>
    </recommendedName>
</protein>
<evidence type="ECO:0000313" key="4">
    <source>
        <dbReference type="EMBL" id="KAK4648782.1"/>
    </source>
</evidence>
<dbReference type="InterPro" id="IPR036249">
    <property type="entry name" value="Thioredoxin-like_sf"/>
</dbReference>
<sequence length="632" mass="71445">MDSLYAPGVEAGPRSSSRSPLHLHPHHGPQHQLHLHSGREAGDSQQIQHSHSNHSLPALSVPRVDSFPGNSPVFPADLSGYASNYNNRRADIKTVAHEAHQHRQQQTHQRKQLPHQRQGQEVGRHTDTPASSTTPGLFDGLSSPAVTPNSPAQPTSHRGHGVTPLREESSAVKAWRQKLFDLEDIVLLSNEEYETYFPWTDNIYSHRSTQQYKSKPFEAKYYDCRLKGRPSGTKKSDDPLKKKRKRNARGLGLCDVKIKITKYEPGSTAELEAAATNNPELGQALARIRHQDQVFYTFQRINGSVTNGIGDGKPAEHKHDLARSDQIKKSTRHRELAEQERERKRLKRQKDVKRPPKPSSLSPWKATGLAAETGKKHAKEGVIKFYASCFCPFSQRVWIALEAKGFDYQYCEIYPLQKPKPTLLLEANPRGLVPAIRQGDWACAESTVILEYVGVVPTWALMLSRDTPSMLTSELKKLVDSGHGNLVLLPTDARLKANCRLWIEFINSRIVPSFYLLVSATEEEPKRQAAEKLERDIAELVQHAEENGPFFLGDHFSLVDIHLAPFAIRLPYLLRQLPGWTQPLLEMRWKKWVDALEQNEYVKNTTSKPELYEKSMGDLIKAFQARFQGGDV</sequence>
<dbReference type="InterPro" id="IPR010987">
    <property type="entry name" value="Glutathione-S-Trfase_C-like"/>
</dbReference>
<dbReference type="PROSITE" id="PS50404">
    <property type="entry name" value="GST_NTER"/>
    <property type="match status" value="1"/>
</dbReference>
<gene>
    <name evidence="4" type="ORF">QC761_113870</name>
</gene>
<dbReference type="GeneID" id="87894149"/>
<dbReference type="Gene3D" id="3.40.30.10">
    <property type="entry name" value="Glutaredoxin"/>
    <property type="match status" value="1"/>
</dbReference>
<feature type="compositionally biased region" description="Basic residues" evidence="1">
    <location>
        <begin position="21"/>
        <end position="36"/>
    </location>
</feature>
<feature type="compositionally biased region" description="Basic residues" evidence="1">
    <location>
        <begin position="102"/>
        <end position="114"/>
    </location>
</feature>
<dbReference type="SUPFAM" id="SSF52833">
    <property type="entry name" value="Thioredoxin-like"/>
    <property type="match status" value="1"/>
</dbReference>
<feature type="region of interest" description="Disordered" evidence="1">
    <location>
        <begin position="96"/>
        <end position="165"/>
    </location>
</feature>
<feature type="domain" description="GST C-terminal" evidence="3">
    <location>
        <begin position="492"/>
        <end position="623"/>
    </location>
</feature>
<dbReference type="PANTHER" id="PTHR43968:SF6">
    <property type="entry name" value="GLUTATHIONE S-TRANSFERASE OMEGA"/>
    <property type="match status" value="1"/>
</dbReference>
<dbReference type="InterPro" id="IPR004045">
    <property type="entry name" value="Glutathione_S-Trfase_N"/>
</dbReference>
<proteinExistence type="predicted"/>
<dbReference type="Gene3D" id="1.20.1050.10">
    <property type="match status" value="1"/>
</dbReference>
<dbReference type="Proteomes" id="UP001322138">
    <property type="component" value="Unassembled WGS sequence"/>
</dbReference>
<dbReference type="InterPro" id="IPR050983">
    <property type="entry name" value="GST_Omega/HSP26"/>
</dbReference>
<evidence type="ECO:0000259" key="2">
    <source>
        <dbReference type="PROSITE" id="PS50404"/>
    </source>
</evidence>
<dbReference type="EMBL" id="JAFFGZ010000001">
    <property type="protein sequence ID" value="KAK4648782.1"/>
    <property type="molecule type" value="Genomic_DNA"/>
</dbReference>
<dbReference type="CDD" id="cd00299">
    <property type="entry name" value="GST_C_family"/>
    <property type="match status" value="1"/>
</dbReference>
<feature type="compositionally biased region" description="Polar residues" evidence="1">
    <location>
        <begin position="144"/>
        <end position="156"/>
    </location>
</feature>
<name>A0ABR0FZ92_9PEZI</name>
<keyword evidence="5" id="KW-1185">Reference proteome</keyword>
<feature type="compositionally biased region" description="Low complexity" evidence="1">
    <location>
        <begin position="44"/>
        <end position="55"/>
    </location>
</feature>
<dbReference type="SUPFAM" id="SSF47616">
    <property type="entry name" value="GST C-terminal domain-like"/>
    <property type="match status" value="1"/>
</dbReference>
<dbReference type="CDD" id="cd00570">
    <property type="entry name" value="GST_N_family"/>
    <property type="match status" value="1"/>
</dbReference>
<comment type="caution">
    <text evidence="4">The sequence shown here is derived from an EMBL/GenBank/DDBJ whole genome shotgun (WGS) entry which is preliminary data.</text>
</comment>
<feature type="region of interest" description="Disordered" evidence="1">
    <location>
        <begin position="1"/>
        <end position="63"/>
    </location>
</feature>
<dbReference type="InterPro" id="IPR036282">
    <property type="entry name" value="Glutathione-S-Trfase_C_sf"/>
</dbReference>
<reference evidence="4 5" key="1">
    <citation type="journal article" date="2023" name="bioRxiv">
        <title>High-quality genome assemblies of four members of thePodospora anserinaspecies complex.</title>
        <authorList>
            <person name="Ament-Velasquez S.L."/>
            <person name="Vogan A.A."/>
            <person name="Wallerman O."/>
            <person name="Hartmann F."/>
            <person name="Gautier V."/>
            <person name="Silar P."/>
            <person name="Giraud T."/>
            <person name="Johannesson H."/>
        </authorList>
    </citation>
    <scope>NUCLEOTIDE SEQUENCE [LARGE SCALE GENOMIC DNA]</scope>
    <source>
        <strain evidence="4 5">CBS 112042</strain>
    </source>
</reference>